<feature type="non-terminal residue" evidence="1">
    <location>
        <position position="1"/>
    </location>
</feature>
<proteinExistence type="predicted"/>
<sequence length="56" mass="6024">KTDDPQAQILYEDRGHGNYMILSPDEIQPSKVSPEDPNGVWILEFDGSCSSAGSGA</sequence>
<evidence type="ECO:0000313" key="2">
    <source>
        <dbReference type="Proteomes" id="UP000824469"/>
    </source>
</evidence>
<keyword evidence="2" id="KW-1185">Reference proteome</keyword>
<dbReference type="Proteomes" id="UP000824469">
    <property type="component" value="Unassembled WGS sequence"/>
</dbReference>
<accession>A0AA38L9A5</accession>
<comment type="caution">
    <text evidence="1">The sequence shown here is derived from an EMBL/GenBank/DDBJ whole genome shotgun (WGS) entry which is preliminary data.</text>
</comment>
<evidence type="ECO:0000313" key="1">
    <source>
        <dbReference type="EMBL" id="KAH9316669.1"/>
    </source>
</evidence>
<protein>
    <submittedName>
        <fullName evidence="1">Uncharacterized protein</fullName>
    </submittedName>
</protein>
<name>A0AA38L9A5_TAXCH</name>
<dbReference type="EMBL" id="JAHRHJ020000005">
    <property type="protein sequence ID" value="KAH9316669.1"/>
    <property type="molecule type" value="Genomic_DNA"/>
</dbReference>
<feature type="non-terminal residue" evidence="1">
    <location>
        <position position="56"/>
    </location>
</feature>
<dbReference type="AlphaFoldDB" id="A0AA38L9A5"/>
<reference evidence="1 2" key="1">
    <citation type="journal article" date="2021" name="Nat. Plants">
        <title>The Taxus genome provides insights into paclitaxel biosynthesis.</title>
        <authorList>
            <person name="Xiong X."/>
            <person name="Gou J."/>
            <person name="Liao Q."/>
            <person name="Li Y."/>
            <person name="Zhou Q."/>
            <person name="Bi G."/>
            <person name="Li C."/>
            <person name="Du R."/>
            <person name="Wang X."/>
            <person name="Sun T."/>
            <person name="Guo L."/>
            <person name="Liang H."/>
            <person name="Lu P."/>
            <person name="Wu Y."/>
            <person name="Zhang Z."/>
            <person name="Ro D.K."/>
            <person name="Shang Y."/>
            <person name="Huang S."/>
            <person name="Yan J."/>
        </authorList>
    </citation>
    <scope>NUCLEOTIDE SEQUENCE [LARGE SCALE GENOMIC DNA]</scope>
    <source>
        <strain evidence="1">Ta-2019</strain>
    </source>
</reference>
<organism evidence="1 2">
    <name type="scientific">Taxus chinensis</name>
    <name type="common">Chinese yew</name>
    <name type="synonym">Taxus wallichiana var. chinensis</name>
    <dbReference type="NCBI Taxonomy" id="29808"/>
    <lineage>
        <taxon>Eukaryota</taxon>
        <taxon>Viridiplantae</taxon>
        <taxon>Streptophyta</taxon>
        <taxon>Embryophyta</taxon>
        <taxon>Tracheophyta</taxon>
        <taxon>Spermatophyta</taxon>
        <taxon>Pinopsida</taxon>
        <taxon>Pinidae</taxon>
        <taxon>Conifers II</taxon>
        <taxon>Cupressales</taxon>
        <taxon>Taxaceae</taxon>
        <taxon>Taxus</taxon>
    </lineage>
</organism>
<gene>
    <name evidence="1" type="ORF">KI387_025296</name>
</gene>